<keyword evidence="5 13" id="KW-0255">Endonuclease</keyword>
<evidence type="ECO:0000256" key="4">
    <source>
        <dbReference type="ARBA" id="ARBA00022723"/>
    </source>
</evidence>
<organism evidence="15 16">
    <name type="scientific">Bdellovibrio bacteriovorus</name>
    <dbReference type="NCBI Taxonomy" id="959"/>
    <lineage>
        <taxon>Bacteria</taxon>
        <taxon>Pseudomonadati</taxon>
        <taxon>Bdellovibrionota</taxon>
        <taxon>Bdellovibrionia</taxon>
        <taxon>Bdellovibrionales</taxon>
        <taxon>Pseudobdellovibrionaceae</taxon>
        <taxon>Bdellovibrio</taxon>
    </lineage>
</organism>
<feature type="binding site" evidence="13">
    <location>
        <position position="69"/>
    </location>
    <ligand>
        <name>Mg(2+)</name>
        <dbReference type="ChEBI" id="CHEBI:18420"/>
        <label>2</label>
    </ligand>
</feature>
<evidence type="ECO:0000256" key="1">
    <source>
        <dbReference type="ARBA" id="ARBA00009518"/>
    </source>
</evidence>
<keyword evidence="11 13" id="KW-0234">DNA repair</keyword>
<dbReference type="OrthoDB" id="9805499at2"/>
<comment type="function">
    <text evidence="13">The RuvA-RuvB-RuvC complex processes Holliday junction (HJ) DNA during genetic recombination and DNA repair. Endonuclease that resolves HJ intermediates. Cleaves cruciform DNA by making single-stranded nicks across the HJ at symmetrical positions within the homologous arms, yielding a 5'-phosphate and a 3'-hydroxyl group; requires a central core of homology in the junction. The consensus cleavage sequence is 5'-(A/T)TT(C/G)-3'. Cleavage occurs on the 3'-side of the TT dinucleotide at the point of strand exchange. HJ branch migration catalyzed by RuvA-RuvB allows RuvC to scan DNA until it finds its consensus sequence, where it cleaves and resolves the cruciform DNA.</text>
</comment>
<evidence type="ECO:0000256" key="5">
    <source>
        <dbReference type="ARBA" id="ARBA00022759"/>
    </source>
</evidence>
<reference evidence="15 16" key="1">
    <citation type="submission" date="2016-03" db="EMBL/GenBank/DDBJ databases">
        <authorList>
            <person name="Ploux O."/>
        </authorList>
    </citation>
    <scope>NUCLEOTIDE SEQUENCE [LARGE SCALE GENOMIC DNA]</scope>
    <source>
        <strain evidence="15 16">R0</strain>
    </source>
</reference>
<comment type="subcellular location">
    <subcellularLocation>
        <location evidence="13">Cytoplasm</location>
    </subcellularLocation>
</comment>
<dbReference type="Gene3D" id="3.30.420.10">
    <property type="entry name" value="Ribonuclease H-like superfamily/Ribonuclease H"/>
    <property type="match status" value="1"/>
</dbReference>
<dbReference type="GO" id="GO:0008821">
    <property type="term" value="F:crossover junction DNA endonuclease activity"/>
    <property type="evidence" value="ECO:0007669"/>
    <property type="project" value="UniProtKB-UniRule"/>
</dbReference>
<dbReference type="InterPro" id="IPR002176">
    <property type="entry name" value="X-over_junc_endoDNase_RuvC"/>
</dbReference>
<dbReference type="RefSeq" id="WP_061836134.1">
    <property type="nucleotide sequence ID" value="NZ_LUKE01000004.1"/>
</dbReference>
<keyword evidence="8 13" id="KW-0460">Magnesium</keyword>
<dbReference type="FunFam" id="3.30.420.10:FF:000002">
    <property type="entry name" value="Crossover junction endodeoxyribonuclease RuvC"/>
    <property type="match status" value="1"/>
</dbReference>
<dbReference type="CDD" id="cd16962">
    <property type="entry name" value="RuvC"/>
    <property type="match status" value="1"/>
</dbReference>
<feature type="binding site" evidence="13">
    <location>
        <position position="9"/>
    </location>
    <ligand>
        <name>Mg(2+)</name>
        <dbReference type="ChEBI" id="CHEBI:18420"/>
        <label>1</label>
    </ligand>
</feature>
<evidence type="ECO:0000256" key="3">
    <source>
        <dbReference type="ARBA" id="ARBA00022722"/>
    </source>
</evidence>
<feature type="active site" evidence="13">
    <location>
        <position position="9"/>
    </location>
</feature>
<name>A0A150WHT0_BDEBC</name>
<dbReference type="GO" id="GO:0000287">
    <property type="term" value="F:magnesium ion binding"/>
    <property type="evidence" value="ECO:0007669"/>
    <property type="project" value="UniProtKB-UniRule"/>
</dbReference>
<dbReference type="NCBIfam" id="TIGR00228">
    <property type="entry name" value="ruvC"/>
    <property type="match status" value="1"/>
</dbReference>
<feature type="active site" evidence="13">
    <location>
        <position position="69"/>
    </location>
</feature>
<evidence type="ECO:0000256" key="10">
    <source>
        <dbReference type="ARBA" id="ARBA00023172"/>
    </source>
</evidence>
<gene>
    <name evidence="13" type="primary">ruvC</name>
    <name evidence="15" type="ORF">AZI86_15175</name>
</gene>
<dbReference type="Pfam" id="PF02075">
    <property type="entry name" value="RuvC"/>
    <property type="match status" value="1"/>
</dbReference>
<dbReference type="GO" id="GO:0006310">
    <property type="term" value="P:DNA recombination"/>
    <property type="evidence" value="ECO:0007669"/>
    <property type="project" value="UniProtKB-UniRule"/>
</dbReference>
<evidence type="ECO:0000313" key="16">
    <source>
        <dbReference type="Proteomes" id="UP000075320"/>
    </source>
</evidence>
<comment type="subunit">
    <text evidence="13">Homodimer which binds Holliday junction (HJ) DNA. The HJ becomes 2-fold symmetrical on binding to RuvC with unstacked arms; it has a different conformation from HJ DNA in complex with RuvA. In the full resolvosome a probable DNA-RuvA(4)-RuvB(12)-RuvC(2) complex forms which resolves the HJ.</text>
</comment>
<dbReference type="InterPro" id="IPR012337">
    <property type="entry name" value="RNaseH-like_sf"/>
</dbReference>
<evidence type="ECO:0000256" key="8">
    <source>
        <dbReference type="ARBA" id="ARBA00022842"/>
    </source>
</evidence>
<evidence type="ECO:0000256" key="7">
    <source>
        <dbReference type="ARBA" id="ARBA00022801"/>
    </source>
</evidence>
<evidence type="ECO:0000256" key="2">
    <source>
        <dbReference type="ARBA" id="ARBA00022490"/>
    </source>
</evidence>
<proteinExistence type="inferred from homology"/>
<feature type="active site" evidence="13">
    <location>
        <position position="141"/>
    </location>
</feature>
<keyword evidence="9 13" id="KW-0238">DNA-binding</keyword>
<evidence type="ECO:0000313" key="15">
    <source>
        <dbReference type="EMBL" id="KYG63059.1"/>
    </source>
</evidence>
<keyword evidence="3 13" id="KW-0540">Nuclease</keyword>
<dbReference type="PRINTS" id="PR00696">
    <property type="entry name" value="RSOLVASERUVC"/>
</dbReference>
<keyword evidence="10 13" id="KW-0233">DNA recombination</keyword>
<dbReference type="SUPFAM" id="SSF53098">
    <property type="entry name" value="Ribonuclease H-like"/>
    <property type="match status" value="1"/>
</dbReference>
<accession>A0A150WHT0</accession>
<keyword evidence="2 13" id="KW-0963">Cytoplasm</keyword>
<comment type="catalytic activity">
    <reaction evidence="12 13">
        <text>Endonucleolytic cleavage at a junction such as a reciprocal single-stranded crossover between two homologous DNA duplexes (Holliday junction).</text>
        <dbReference type="EC" id="3.1.21.10"/>
    </reaction>
</comment>
<dbReference type="GO" id="GO:0003677">
    <property type="term" value="F:DNA binding"/>
    <property type="evidence" value="ECO:0007669"/>
    <property type="project" value="UniProtKB-KW"/>
</dbReference>
<dbReference type="InterPro" id="IPR036397">
    <property type="entry name" value="RNaseH_sf"/>
</dbReference>
<evidence type="ECO:0000256" key="13">
    <source>
        <dbReference type="HAMAP-Rule" id="MF_00034"/>
    </source>
</evidence>
<feature type="binding site" evidence="13">
    <location>
        <position position="141"/>
    </location>
    <ligand>
        <name>Mg(2+)</name>
        <dbReference type="ChEBI" id="CHEBI:18420"/>
        <label>1</label>
    </ligand>
</feature>
<evidence type="ECO:0000256" key="6">
    <source>
        <dbReference type="ARBA" id="ARBA00022763"/>
    </source>
</evidence>
<keyword evidence="4 13" id="KW-0479">Metal-binding</keyword>
<dbReference type="AlphaFoldDB" id="A0A150WHT0"/>
<dbReference type="GO" id="GO:0006281">
    <property type="term" value="P:DNA repair"/>
    <property type="evidence" value="ECO:0007669"/>
    <property type="project" value="UniProtKB-UniRule"/>
</dbReference>
<comment type="caution">
    <text evidence="15">The sequence shown here is derived from an EMBL/GenBank/DDBJ whole genome shotgun (WGS) entry which is preliminary data.</text>
</comment>
<protein>
    <recommendedName>
        <fullName evidence="13 14">Crossover junction endodeoxyribonuclease RuvC</fullName>
        <ecNumber evidence="13 14">3.1.21.10</ecNumber>
    </recommendedName>
    <alternativeName>
        <fullName evidence="13">Holliday junction nuclease RuvC</fullName>
    </alternativeName>
    <alternativeName>
        <fullName evidence="13">Holliday junction resolvase RuvC</fullName>
    </alternativeName>
</protein>
<evidence type="ECO:0000256" key="9">
    <source>
        <dbReference type="ARBA" id="ARBA00023125"/>
    </source>
</evidence>
<sequence length="168" mass="18368">MSLTILGVDPGSRITGFGILRVDRDRIEHISHGVILLDAEQGFAGRMKELGSAFREVMAKYKPQQVVIEKIFLGKNADSAFKLGHARGVIMYEAGLGDSEVFEYATRVVKKGVTGNGGASKEDVQAVLKAILKIQAINRIDASDALAMACHHAFEMKKQRVMQRAVQI</sequence>
<evidence type="ECO:0000256" key="14">
    <source>
        <dbReference type="NCBIfam" id="TIGR00228"/>
    </source>
</evidence>
<evidence type="ECO:0000256" key="11">
    <source>
        <dbReference type="ARBA" id="ARBA00023204"/>
    </source>
</evidence>
<dbReference type="GO" id="GO:0005737">
    <property type="term" value="C:cytoplasm"/>
    <property type="evidence" value="ECO:0007669"/>
    <property type="project" value="UniProtKB-SubCell"/>
</dbReference>
<dbReference type="EC" id="3.1.21.10" evidence="13 14"/>
<comment type="cofactor">
    <cofactor evidence="13">
        <name>Mg(2+)</name>
        <dbReference type="ChEBI" id="CHEBI:18420"/>
    </cofactor>
    <text evidence="13">Binds 2 Mg(2+) ion per subunit.</text>
</comment>
<dbReference type="GO" id="GO:0048476">
    <property type="term" value="C:Holliday junction resolvase complex"/>
    <property type="evidence" value="ECO:0007669"/>
    <property type="project" value="UniProtKB-UniRule"/>
</dbReference>
<evidence type="ECO:0000256" key="12">
    <source>
        <dbReference type="ARBA" id="ARBA00029354"/>
    </source>
</evidence>
<dbReference type="EMBL" id="LUKE01000004">
    <property type="protein sequence ID" value="KYG63059.1"/>
    <property type="molecule type" value="Genomic_DNA"/>
</dbReference>
<keyword evidence="16" id="KW-1185">Reference proteome</keyword>
<keyword evidence="7 13" id="KW-0378">Hydrolase</keyword>
<dbReference type="HAMAP" id="MF_00034">
    <property type="entry name" value="RuvC"/>
    <property type="match status" value="1"/>
</dbReference>
<dbReference type="PANTHER" id="PTHR30194">
    <property type="entry name" value="CROSSOVER JUNCTION ENDODEOXYRIBONUCLEASE RUVC"/>
    <property type="match status" value="1"/>
</dbReference>
<dbReference type="PANTHER" id="PTHR30194:SF3">
    <property type="entry name" value="CROSSOVER JUNCTION ENDODEOXYRIBONUCLEASE RUVC"/>
    <property type="match status" value="1"/>
</dbReference>
<dbReference type="Proteomes" id="UP000075320">
    <property type="component" value="Unassembled WGS sequence"/>
</dbReference>
<comment type="similarity">
    <text evidence="1 13">Belongs to the RuvC family.</text>
</comment>
<keyword evidence="6 13" id="KW-0227">DNA damage</keyword>